<accession>A0ABR2LQV0</accession>
<gene>
    <name evidence="2" type="ORF">KSP40_PGU020646</name>
</gene>
<reference evidence="2 3" key="1">
    <citation type="journal article" date="2022" name="Nat. Plants">
        <title>Genomes of leafy and leafless Platanthera orchids illuminate the evolution of mycoheterotrophy.</title>
        <authorList>
            <person name="Li M.H."/>
            <person name="Liu K.W."/>
            <person name="Li Z."/>
            <person name="Lu H.C."/>
            <person name="Ye Q.L."/>
            <person name="Zhang D."/>
            <person name="Wang J.Y."/>
            <person name="Li Y.F."/>
            <person name="Zhong Z.M."/>
            <person name="Liu X."/>
            <person name="Yu X."/>
            <person name="Liu D.K."/>
            <person name="Tu X.D."/>
            <person name="Liu B."/>
            <person name="Hao Y."/>
            <person name="Liao X.Y."/>
            <person name="Jiang Y.T."/>
            <person name="Sun W.H."/>
            <person name="Chen J."/>
            <person name="Chen Y.Q."/>
            <person name="Ai Y."/>
            <person name="Zhai J.W."/>
            <person name="Wu S.S."/>
            <person name="Zhou Z."/>
            <person name="Hsiao Y.Y."/>
            <person name="Wu W.L."/>
            <person name="Chen Y.Y."/>
            <person name="Lin Y.F."/>
            <person name="Hsu J.L."/>
            <person name="Li C.Y."/>
            <person name="Wang Z.W."/>
            <person name="Zhao X."/>
            <person name="Zhong W.Y."/>
            <person name="Ma X.K."/>
            <person name="Ma L."/>
            <person name="Huang J."/>
            <person name="Chen G.Z."/>
            <person name="Huang M.Z."/>
            <person name="Huang L."/>
            <person name="Peng D.H."/>
            <person name="Luo Y.B."/>
            <person name="Zou S.Q."/>
            <person name="Chen S.P."/>
            <person name="Lan S."/>
            <person name="Tsai W.C."/>
            <person name="Van de Peer Y."/>
            <person name="Liu Z.J."/>
        </authorList>
    </citation>
    <scope>NUCLEOTIDE SEQUENCE [LARGE SCALE GENOMIC DNA]</scope>
    <source>
        <strain evidence="2">Lor288</strain>
    </source>
</reference>
<comment type="caution">
    <text evidence="2">The sequence shown here is derived from an EMBL/GenBank/DDBJ whole genome shotgun (WGS) entry which is preliminary data.</text>
</comment>
<name>A0ABR2LQV0_9ASPA</name>
<dbReference type="InterPro" id="IPR013785">
    <property type="entry name" value="Aldolase_TIM"/>
</dbReference>
<feature type="compositionally biased region" description="Basic and acidic residues" evidence="1">
    <location>
        <begin position="234"/>
        <end position="244"/>
    </location>
</feature>
<evidence type="ECO:0000313" key="2">
    <source>
        <dbReference type="EMBL" id="KAK8946298.1"/>
    </source>
</evidence>
<protein>
    <recommendedName>
        <fullName evidence="4">Pyruvate carboxyltransferase domain-containing protein</fullName>
    </recommendedName>
</protein>
<dbReference type="EMBL" id="JBBWWR010000017">
    <property type="protein sequence ID" value="KAK8946298.1"/>
    <property type="molecule type" value="Genomic_DNA"/>
</dbReference>
<keyword evidence="3" id="KW-1185">Reference proteome</keyword>
<organism evidence="2 3">
    <name type="scientific">Platanthera guangdongensis</name>
    <dbReference type="NCBI Taxonomy" id="2320717"/>
    <lineage>
        <taxon>Eukaryota</taxon>
        <taxon>Viridiplantae</taxon>
        <taxon>Streptophyta</taxon>
        <taxon>Embryophyta</taxon>
        <taxon>Tracheophyta</taxon>
        <taxon>Spermatophyta</taxon>
        <taxon>Magnoliopsida</taxon>
        <taxon>Liliopsida</taxon>
        <taxon>Asparagales</taxon>
        <taxon>Orchidaceae</taxon>
        <taxon>Orchidoideae</taxon>
        <taxon>Orchideae</taxon>
        <taxon>Orchidinae</taxon>
        <taxon>Platanthera</taxon>
    </lineage>
</organism>
<evidence type="ECO:0000313" key="3">
    <source>
        <dbReference type="Proteomes" id="UP001412067"/>
    </source>
</evidence>
<dbReference type="SUPFAM" id="SSF51569">
    <property type="entry name" value="Aldolase"/>
    <property type="match status" value="1"/>
</dbReference>
<dbReference type="Proteomes" id="UP001412067">
    <property type="component" value="Unassembled WGS sequence"/>
</dbReference>
<dbReference type="Gene3D" id="3.20.20.70">
    <property type="entry name" value="Aldolase class I"/>
    <property type="match status" value="1"/>
</dbReference>
<proteinExistence type="predicted"/>
<evidence type="ECO:0000256" key="1">
    <source>
        <dbReference type="SAM" id="MobiDB-lite"/>
    </source>
</evidence>
<evidence type="ECO:0008006" key="4">
    <source>
        <dbReference type="Google" id="ProtNLM"/>
    </source>
</evidence>
<sequence>MLLSIVMAIYFVSLKPKLLGPAVGAVAGSNCAISHLYSLTLQSNRLNAISSSDVFQHGSAFSLRSFTARCSLVSRSEYFPSTFLTLTSNEKLVTARLLFRLGVDIIEAGFPPSSPDDLEVVCSIAIEVGNNPAEDGHCPGSNSFQTNRLKGNSKTIGTINYCFTRSLYLVLQSLLLNIPVDKEEFTAGSGEGLDYKAGCDEGKCGIQSMGIVDGSKIIESKGGALGPNGSGIRTIREEGERWRK</sequence>
<feature type="region of interest" description="Disordered" evidence="1">
    <location>
        <begin position="223"/>
        <end position="244"/>
    </location>
</feature>